<accession>A0A6C0P5Y4</accession>
<protein>
    <submittedName>
        <fullName evidence="1">Uncharacterized protein</fullName>
    </submittedName>
</protein>
<evidence type="ECO:0000313" key="1">
    <source>
        <dbReference type="EMBL" id="QHW32022.1"/>
    </source>
</evidence>
<dbReference type="EMBL" id="CP048286">
    <property type="protein sequence ID" value="QHW32022.1"/>
    <property type="molecule type" value="Genomic_DNA"/>
</dbReference>
<gene>
    <name evidence="1" type="ORF">GZH47_15195</name>
</gene>
<sequence length="236" mass="26157">MNNNVNYAVSVVQHFIPYGAELAVLSRHGSMPAVLFADIDYDYNVELIALYRYQGEQNLIVLKNSGSNWHMYAHASGKGVYVADLAAAPVARAGQNSILIGWQHEDGEVELDILQWTGAGLARIVPDGISYDWLEIEDMPAANGPDGKCELALWLQDSEQSYRIEAYRWEENSGLVPAVDAYPYYFSKVAYYYEQLAQQQPDVPLYRSVLDDALQRAGVSAPEANADAAVESNEEG</sequence>
<dbReference type="Proteomes" id="UP000479114">
    <property type="component" value="Chromosome"/>
</dbReference>
<name>A0A6C0P5Y4_9BACL</name>
<keyword evidence="2" id="KW-1185">Reference proteome</keyword>
<reference evidence="1 2" key="1">
    <citation type="submission" date="2020-02" db="EMBL/GenBank/DDBJ databases">
        <title>Paenibacillus sp. nov., isolated from rhizosphere soil of tomato.</title>
        <authorList>
            <person name="Weon H.-Y."/>
            <person name="Lee S.A."/>
        </authorList>
    </citation>
    <scope>NUCLEOTIDE SEQUENCE [LARGE SCALE GENOMIC DNA]</scope>
    <source>
        <strain evidence="1 2">14171R-81</strain>
    </source>
</reference>
<dbReference type="AlphaFoldDB" id="A0A6C0P5Y4"/>
<dbReference type="RefSeq" id="WP_162640826.1">
    <property type="nucleotide sequence ID" value="NZ_CP048286.1"/>
</dbReference>
<organism evidence="1 2">
    <name type="scientific">Paenibacillus rhizovicinus</name>
    <dbReference type="NCBI Taxonomy" id="2704463"/>
    <lineage>
        <taxon>Bacteria</taxon>
        <taxon>Bacillati</taxon>
        <taxon>Bacillota</taxon>
        <taxon>Bacilli</taxon>
        <taxon>Bacillales</taxon>
        <taxon>Paenibacillaceae</taxon>
        <taxon>Paenibacillus</taxon>
    </lineage>
</organism>
<proteinExistence type="predicted"/>
<dbReference type="KEGG" id="prz:GZH47_15195"/>
<evidence type="ECO:0000313" key="2">
    <source>
        <dbReference type="Proteomes" id="UP000479114"/>
    </source>
</evidence>